<organism evidence="11 12">
    <name type="scientific">Paraburkholderia unamae</name>
    <dbReference type="NCBI Taxonomy" id="219649"/>
    <lineage>
        <taxon>Bacteria</taxon>
        <taxon>Pseudomonadati</taxon>
        <taxon>Pseudomonadota</taxon>
        <taxon>Betaproteobacteria</taxon>
        <taxon>Burkholderiales</taxon>
        <taxon>Burkholderiaceae</taxon>
        <taxon>Paraburkholderia</taxon>
    </lineage>
</organism>
<dbReference type="PANTHER" id="PTHR43429">
    <property type="entry name" value="PYRIDINE NUCLEOTIDE-DISULFIDE OXIDOREDUCTASE DOMAIN-CONTAINING"/>
    <property type="match status" value="1"/>
</dbReference>
<dbReference type="Gene3D" id="3.30.390.120">
    <property type="match status" value="1"/>
</dbReference>
<evidence type="ECO:0000256" key="2">
    <source>
        <dbReference type="ARBA" id="ARBA00004496"/>
    </source>
</evidence>
<evidence type="ECO:0000313" key="11">
    <source>
        <dbReference type="EMBL" id="PVX82434.1"/>
    </source>
</evidence>
<evidence type="ECO:0000256" key="5">
    <source>
        <dbReference type="ARBA" id="ARBA00022630"/>
    </source>
</evidence>
<feature type="domain" description="FAD/NAD(P)-binding" evidence="9">
    <location>
        <begin position="9"/>
        <end position="286"/>
    </location>
</feature>
<feature type="domain" description="Rubredoxin binding" evidence="10">
    <location>
        <begin position="312"/>
        <end position="384"/>
    </location>
</feature>
<evidence type="ECO:0000256" key="1">
    <source>
        <dbReference type="ARBA" id="ARBA00001974"/>
    </source>
</evidence>
<gene>
    <name evidence="11" type="ORF">C7402_109288</name>
</gene>
<dbReference type="Gene3D" id="3.50.50.60">
    <property type="entry name" value="FAD/NAD(P)-binding domain"/>
    <property type="match status" value="2"/>
</dbReference>
<evidence type="ECO:0000256" key="8">
    <source>
        <dbReference type="ARBA" id="ARBA00023027"/>
    </source>
</evidence>
<sequence length="389" mass="40740">MSDSTGAPIIIVGSGIAGYTIARELRKRNAAVSIAMVTADDGCFYSKPALSNALAARKSIEELATCDASTMGSQLGMTIITHRKVEAIFPESHEILVDGHRLRYSSLVLALGADARRIQLTGDATEDVLSVNDLRDYESFRRRIDGAKSIAVLGAGLIGCEFANDLSIAGYDVTLIDPAAAPLSRLLPESAGDALALALMKHRIQVLMNTSVQAVNRYGEGFRLCFADGASVDVDLVMSAVGLIPRTALAFSAGLEVEVGIRTDACCRTSSGDIYALGDCAAVNGKVQPYVLPIMHSARALAQTLCGEVTSVTFPVMPVTIKTPALPTVVVSPEGAGVWRYESDVPNAEGGFMALCEDPGTSRALGFALLGGDPAGKATLLKALSQGKF</sequence>
<proteinExistence type="inferred from homology"/>
<dbReference type="SUPFAM" id="SSF51905">
    <property type="entry name" value="FAD/NAD(P)-binding domain"/>
    <property type="match status" value="1"/>
</dbReference>
<dbReference type="RefSeq" id="WP_116611876.1">
    <property type="nucleotide sequence ID" value="NZ_QEOB01000009.1"/>
</dbReference>
<dbReference type="PRINTS" id="PR00368">
    <property type="entry name" value="FADPNR"/>
</dbReference>
<evidence type="ECO:0000256" key="6">
    <source>
        <dbReference type="ARBA" id="ARBA00022827"/>
    </source>
</evidence>
<evidence type="ECO:0000259" key="9">
    <source>
        <dbReference type="Pfam" id="PF07992"/>
    </source>
</evidence>
<keyword evidence="7" id="KW-0560">Oxidoreductase</keyword>
<dbReference type="InterPro" id="IPR041364">
    <property type="entry name" value="Rbx-bd"/>
</dbReference>
<dbReference type="InterPro" id="IPR036188">
    <property type="entry name" value="FAD/NAD-bd_sf"/>
</dbReference>
<accession>A0ABX5KNB0</accession>
<evidence type="ECO:0000256" key="4">
    <source>
        <dbReference type="ARBA" id="ARBA00022490"/>
    </source>
</evidence>
<dbReference type="PANTHER" id="PTHR43429:SF3">
    <property type="entry name" value="NITRITE REDUCTASE [NAD(P)H]"/>
    <property type="match status" value="1"/>
</dbReference>
<keyword evidence="6" id="KW-0274">FAD</keyword>
<reference evidence="11 12" key="1">
    <citation type="submission" date="2018-05" db="EMBL/GenBank/DDBJ databases">
        <title>Genomic Encyclopedia of Type Strains, Phase IV (KMG-V): Genome sequencing to study the core and pangenomes of soil and plant-associated prokaryotes.</title>
        <authorList>
            <person name="Whitman W."/>
        </authorList>
    </citation>
    <scope>NUCLEOTIDE SEQUENCE [LARGE SCALE GENOMIC DNA]</scope>
    <source>
        <strain evidence="11 12">SCZa-39</strain>
    </source>
</reference>
<keyword evidence="5" id="KW-0285">Flavoprotein</keyword>
<dbReference type="EMBL" id="QEOB01000009">
    <property type="protein sequence ID" value="PVX82434.1"/>
    <property type="molecule type" value="Genomic_DNA"/>
</dbReference>
<dbReference type="PRINTS" id="PR00411">
    <property type="entry name" value="PNDRDTASEI"/>
</dbReference>
<evidence type="ECO:0000256" key="3">
    <source>
        <dbReference type="ARBA" id="ARBA00006442"/>
    </source>
</evidence>
<keyword evidence="8" id="KW-0520">NAD</keyword>
<dbReference type="InterPro" id="IPR023753">
    <property type="entry name" value="FAD/NAD-binding_dom"/>
</dbReference>
<comment type="caution">
    <text evidence="11">The sequence shown here is derived from an EMBL/GenBank/DDBJ whole genome shotgun (WGS) entry which is preliminary data.</text>
</comment>
<keyword evidence="4" id="KW-0963">Cytoplasm</keyword>
<evidence type="ECO:0000256" key="7">
    <source>
        <dbReference type="ARBA" id="ARBA00023002"/>
    </source>
</evidence>
<dbReference type="InterPro" id="IPR050260">
    <property type="entry name" value="FAD-bd_OxRdtase"/>
</dbReference>
<dbReference type="Pfam" id="PF18113">
    <property type="entry name" value="Rbx_binding"/>
    <property type="match status" value="1"/>
</dbReference>
<comment type="similarity">
    <text evidence="3">Belongs to the FAD-dependent oxidoreductase family.</text>
</comment>
<keyword evidence="12" id="KW-1185">Reference proteome</keyword>
<dbReference type="Pfam" id="PF07992">
    <property type="entry name" value="Pyr_redox_2"/>
    <property type="match status" value="1"/>
</dbReference>
<name>A0ABX5KNB0_9BURK</name>
<evidence type="ECO:0000313" key="12">
    <source>
        <dbReference type="Proteomes" id="UP000245712"/>
    </source>
</evidence>
<dbReference type="Proteomes" id="UP000245712">
    <property type="component" value="Unassembled WGS sequence"/>
</dbReference>
<comment type="cofactor">
    <cofactor evidence="1">
        <name>FAD</name>
        <dbReference type="ChEBI" id="CHEBI:57692"/>
    </cofactor>
</comment>
<protein>
    <submittedName>
        <fullName evidence="11">Rubredoxin-NAD+ reductase</fullName>
    </submittedName>
</protein>
<evidence type="ECO:0000259" key="10">
    <source>
        <dbReference type="Pfam" id="PF18113"/>
    </source>
</evidence>
<comment type="subcellular location">
    <subcellularLocation>
        <location evidence="2">Cytoplasm</location>
    </subcellularLocation>
</comment>